<evidence type="ECO:0000256" key="2">
    <source>
        <dbReference type="ARBA" id="ARBA00023239"/>
    </source>
</evidence>
<dbReference type="InterPro" id="IPR008929">
    <property type="entry name" value="Chondroitin_lyas"/>
</dbReference>
<keyword evidence="2" id="KW-0456">Lyase</keyword>
<keyword evidence="3" id="KW-0812">Transmembrane</keyword>
<dbReference type="SUPFAM" id="SSF49899">
    <property type="entry name" value="Concanavalin A-like lectins/glucanases"/>
    <property type="match status" value="1"/>
</dbReference>
<dbReference type="PANTHER" id="PTHR16861">
    <property type="entry name" value="GLYCOPROTEIN 38"/>
    <property type="match status" value="1"/>
</dbReference>
<keyword evidence="6" id="KW-1185">Reference proteome</keyword>
<evidence type="ECO:0000259" key="4">
    <source>
        <dbReference type="Pfam" id="PF05426"/>
    </source>
</evidence>
<dbReference type="EMBL" id="JAPFFF010000004">
    <property type="protein sequence ID" value="KAK8892511.1"/>
    <property type="molecule type" value="Genomic_DNA"/>
</dbReference>
<reference evidence="5 6" key="1">
    <citation type="submission" date="2024-04" db="EMBL/GenBank/DDBJ databases">
        <title>Tritrichomonas musculus Genome.</title>
        <authorList>
            <person name="Alves-Ferreira E."/>
            <person name="Grigg M."/>
            <person name="Lorenzi H."/>
            <person name="Galac M."/>
        </authorList>
    </citation>
    <scope>NUCLEOTIDE SEQUENCE [LARGE SCALE GENOMIC DNA]</scope>
    <source>
        <strain evidence="5 6">EAF2021</strain>
    </source>
</reference>
<feature type="transmembrane region" description="Helical" evidence="3">
    <location>
        <begin position="1184"/>
        <end position="1206"/>
    </location>
</feature>
<keyword evidence="1" id="KW-0732">Signal</keyword>
<keyword evidence="3" id="KW-1133">Transmembrane helix</keyword>
<evidence type="ECO:0000256" key="3">
    <source>
        <dbReference type="SAM" id="Phobius"/>
    </source>
</evidence>
<gene>
    <name evidence="5" type="ORF">M9Y10_029744</name>
</gene>
<organism evidence="5 6">
    <name type="scientific">Tritrichomonas musculus</name>
    <dbReference type="NCBI Taxonomy" id="1915356"/>
    <lineage>
        <taxon>Eukaryota</taxon>
        <taxon>Metamonada</taxon>
        <taxon>Parabasalia</taxon>
        <taxon>Tritrichomonadida</taxon>
        <taxon>Tritrichomonadidae</taxon>
        <taxon>Tritrichomonas</taxon>
    </lineage>
</organism>
<name>A0ABR2KN54_9EUKA</name>
<dbReference type="Proteomes" id="UP001470230">
    <property type="component" value="Unassembled WGS sequence"/>
</dbReference>
<dbReference type="PANTHER" id="PTHR16861:SF4">
    <property type="entry name" value="SH3 DOMAIN PROTEIN (AFU_ORTHOLOGUE AFUA_1G13610)"/>
    <property type="match status" value="1"/>
</dbReference>
<evidence type="ECO:0000313" key="5">
    <source>
        <dbReference type="EMBL" id="KAK8892511.1"/>
    </source>
</evidence>
<keyword evidence="3" id="KW-0472">Membrane</keyword>
<dbReference type="Pfam" id="PF05426">
    <property type="entry name" value="Alginate_lyase"/>
    <property type="match status" value="1"/>
</dbReference>
<dbReference type="SUPFAM" id="SSF48230">
    <property type="entry name" value="Chondroitin AC/alginate lyase"/>
    <property type="match status" value="1"/>
</dbReference>
<evidence type="ECO:0000313" key="6">
    <source>
        <dbReference type="Proteomes" id="UP001470230"/>
    </source>
</evidence>
<sequence>MLLPFVLIISLIRSEENKNLLFQFDFQKVSENTVSDSSGNGHVATLQNKATIYSMGKYKVLSLGDETGYLDLGIKAGQTFASVDDFTISMYYRVHENAPLDNNGRFLWTFSTLESNEATNGFYSGYRLNAQRFATSSGGYDNEHGMEIGKQSQKGRWIHVAYTQNGKKGKFYINGIETLSNDDMPQNTENFATPPTFNWIGRAAFSWDTYLINTLVYDIRFYNKVLTADEILDLSKVIDDLDNEYMFGSEGDRTEFNKRIAEAKDILSKDTSQYLKISVLSYENLLSFGQQLQSYEKLSQPFLDQLCIQFDQAKGILESSKDNIFDNVKVSDDVYDTDRGFVHPGGIHTEEDFERVRKQISEGNEKVISAFDILKNSEWSRLTTQTWPVEVIIRGEGQQNYINAARGAHIAYQSALRWKLENDDAYARHGVEVLMAWARICKLVSGNSNWALAAGIYGYEFAQAAEILRTFEGWSKEDFEFFKDWMIRVWALPVYSFLSGRLGTWENLGYIPGVGHGADGQRPGHYWSNWGLCNVLALQSIGILCDDVFLYNQALSFYKYDQSTQANWNTEKDLYNRGVMDYIDNLVPAVHDYEIEKDAYGKIGQMQESGRDQGHATFSLGLAVDICLTAWNQGDDLFSYHDNRLAAGIEFVAGYNNANDDNLPFVTYHYADRGRAWHNADVHLGPNPSARGQTRAYWGKIIGHYEGVKGVTLPYADIAYKAMGIDGGCYGGASGAYDHFGFSVLMNTRAGTATAKEKPTLLTPRMEYKGETIDHNELGALTNNFLFMKNKAIPNGDTVKLMPQLPSGSKDTGKWEWNTGQKTREITIKTDKSYVYRVTYTNENNVKSYQSFSIAVNGDCLRSSTSASAFVNGQSKNARKEIITVTGDKVTLRVDGNGEWGSYVIWDNGVEGAEITIDAIKDITITAKYINHCGATNLHTFVIKVCGISDHLYINNNEVYDKTTNVVNVGDNILIRPLTSLSVPCKLTWKDGSSSSQFQIKNIEKTTEVSVKVESSIQSLSTSKNYRFLIAGNKEYNLPSANYVIHDLQSGLVLTNKETEVVFAQPISSKGKYHSSQIWNVKQEKKDESLRYVFGKFKGDTYLNIDGSPNSSTPYQFQLWNAVDTDELMIYDQNKEFLWFIDDDGKVVMNQIKDLYGYPFKFVRYDSSDALDEGGKKKGSNAGLIAGVVIGVVAVIAIVVVVVIIIMKKRKQKDTSEDQVEETVE</sequence>
<comment type="caution">
    <text evidence="5">The sequence shown here is derived from an EMBL/GenBank/DDBJ whole genome shotgun (WGS) entry which is preliminary data.</text>
</comment>
<protein>
    <recommendedName>
        <fullName evidence="4">Alginate lyase domain-containing protein</fullName>
    </recommendedName>
</protein>
<feature type="domain" description="Alginate lyase" evidence="4">
    <location>
        <begin position="399"/>
        <end position="655"/>
    </location>
</feature>
<dbReference type="Pfam" id="PF13385">
    <property type="entry name" value="Laminin_G_3"/>
    <property type="match status" value="1"/>
</dbReference>
<proteinExistence type="predicted"/>
<dbReference type="Gene3D" id="1.50.10.100">
    <property type="entry name" value="Chondroitin AC/alginate lyase"/>
    <property type="match status" value="1"/>
</dbReference>
<dbReference type="InterPro" id="IPR008397">
    <property type="entry name" value="Alginate_lyase_dom"/>
</dbReference>
<dbReference type="InterPro" id="IPR013320">
    <property type="entry name" value="ConA-like_dom_sf"/>
</dbReference>
<dbReference type="Gene3D" id="2.60.120.200">
    <property type="match status" value="1"/>
</dbReference>
<accession>A0ABR2KN54</accession>
<evidence type="ECO:0000256" key="1">
    <source>
        <dbReference type="ARBA" id="ARBA00022729"/>
    </source>
</evidence>